<dbReference type="EMBL" id="JACCAC010000001">
    <property type="protein sequence ID" value="NYG55138.1"/>
    <property type="molecule type" value="Genomic_DNA"/>
</dbReference>
<keyword evidence="3" id="KW-1185">Reference proteome</keyword>
<dbReference type="Proteomes" id="UP000544110">
    <property type="component" value="Unassembled WGS sequence"/>
</dbReference>
<feature type="region of interest" description="Disordered" evidence="1">
    <location>
        <begin position="114"/>
        <end position="139"/>
    </location>
</feature>
<dbReference type="RefSeq" id="WP_179517633.1">
    <property type="nucleotide sequence ID" value="NZ_JACCAC010000001.1"/>
</dbReference>
<dbReference type="Gene3D" id="1.10.287.1060">
    <property type="entry name" value="ESAT-6-like"/>
    <property type="match status" value="1"/>
</dbReference>
<dbReference type="SUPFAM" id="SSF140453">
    <property type="entry name" value="EsxAB dimer-like"/>
    <property type="match status" value="1"/>
</dbReference>
<dbReference type="Pfam" id="PF06013">
    <property type="entry name" value="WXG100"/>
    <property type="match status" value="1"/>
</dbReference>
<dbReference type="InterPro" id="IPR010310">
    <property type="entry name" value="T7SS_ESAT-6-like"/>
</dbReference>
<comment type="caution">
    <text evidence="2">The sequence shown here is derived from an EMBL/GenBank/DDBJ whole genome shotgun (WGS) entry which is preliminary data.</text>
</comment>
<proteinExistence type="predicted"/>
<feature type="compositionally biased region" description="Basic and acidic residues" evidence="1">
    <location>
        <begin position="122"/>
        <end position="139"/>
    </location>
</feature>
<reference evidence="2 3" key="1">
    <citation type="submission" date="2020-07" db="EMBL/GenBank/DDBJ databases">
        <title>Sequencing the genomes of 1000 actinobacteria strains.</title>
        <authorList>
            <person name="Klenk H.-P."/>
        </authorList>
    </citation>
    <scope>NUCLEOTIDE SEQUENCE [LARGE SCALE GENOMIC DNA]</scope>
    <source>
        <strain evidence="2 3">DSM 24552</strain>
    </source>
</reference>
<accession>A0A7Y9UK99</accession>
<name>A0A7Y9UK99_9ACTN</name>
<dbReference type="AlphaFoldDB" id="A0A7Y9UK99"/>
<protein>
    <submittedName>
        <fullName evidence="2">Uncharacterized protein YukE</fullName>
    </submittedName>
</protein>
<sequence length="712" mass="79161">MSGKHFTLDVDPEGLRTVAGRLGELARTFERRGTRASATPGEIDGRWQGDAATAVTAEMSALGAHLTDFGTRMGELPEALRSLARDYEEALDRLPGLNRRWEEAEQAYTDAVGAADSALSTGREEARGDDGQVSTEDRQALQRTRDDAVEAARDARHQTQYWLEYEFHHTKVHLAQRTRALGEAMRESGPLDVTDAEIEAWRNGEAPQIDRSPLFDSLVLTRQREVELVTPDVERRVEALRDALDEGDQQQVQDALDEIAAHADDPVWTEALARHLGPEGLQQLYLDIDQGLVDSTLWIEELWPSMQGFNDAVANGVSHYPDDDFAAYLETWMEQDYGPKMWALLASSDSADGRINAAALSYHSEVYNHSLSHAGGMPGLFPQVFHYAYPDTDQMEQWADRSSGDDLARIVEHASDDHLRDLLFRMHNVQTDGGTMDEDDYRLVAELWGETVQALRQRHADLAPGEPSPLPALMRFLEARNANAGSQYWDLLQPYVEDAVNDPVLMAQLLKDAASSRGGIDPSDVRKLIDDSGVDVEDVIAAVMQHQLERGDSAESVAHNIGNLLRADDIISEDFQWDKVVKSLIESGISAAAARNPVTAALSGPVMGVLNGVLDELKRMEELDQAWDDAAEENAAQQVLAFTLYVQHYGEPEGFEEFVRTHGPAYEDDASQLVTRFIDQMRDQSRAGGQTDPEWLEMERLLSAMNTARDDQ</sequence>
<organism evidence="2 3">
    <name type="scientific">Nocardioides perillae</name>
    <dbReference type="NCBI Taxonomy" id="1119534"/>
    <lineage>
        <taxon>Bacteria</taxon>
        <taxon>Bacillati</taxon>
        <taxon>Actinomycetota</taxon>
        <taxon>Actinomycetes</taxon>
        <taxon>Propionibacteriales</taxon>
        <taxon>Nocardioidaceae</taxon>
        <taxon>Nocardioides</taxon>
    </lineage>
</organism>
<dbReference type="InterPro" id="IPR036689">
    <property type="entry name" value="ESAT-6-like_sf"/>
</dbReference>
<gene>
    <name evidence="2" type="ORF">BJ989_001442</name>
</gene>
<evidence type="ECO:0000313" key="2">
    <source>
        <dbReference type="EMBL" id="NYG55138.1"/>
    </source>
</evidence>
<evidence type="ECO:0000256" key="1">
    <source>
        <dbReference type="SAM" id="MobiDB-lite"/>
    </source>
</evidence>
<evidence type="ECO:0000313" key="3">
    <source>
        <dbReference type="Proteomes" id="UP000544110"/>
    </source>
</evidence>